<reference evidence="6 7" key="1">
    <citation type="submission" date="2025-05" db="UniProtKB">
        <authorList>
            <consortium name="RefSeq"/>
        </authorList>
    </citation>
    <scope>NUCLEOTIDE SEQUENCE [LARGE SCALE GENOMIC DNA]</scope>
</reference>
<evidence type="ECO:0000256" key="2">
    <source>
        <dbReference type="SAM" id="Coils"/>
    </source>
</evidence>
<dbReference type="InParanoid" id="A0A6J0UTR0"/>
<sequence length="1406" mass="156528">MEADIFKANDCGSQWAAEDSSEQVACHGTTDDNRGSSSSLSQGWVNRTVDVLTEQWTSPNSSTLARDGLSVNLDHAEEFQDIPFNYLATSLFTPHVSPATQAEMPSDRKNNETLQTPSCAAFASPLSTQETIFCQTMKQTPEEQEQLMRHQLEHLQRLVAEQQKIITFYNPGVSAALCHAQLPLGNSFQVQNQGCPQINPLIIKPTLQTCTTRTSGNNSFKEASEEHPEEAGANIEPIPESYEATTEESFRQNAERENNAGVKESWFETLPTIREEKGEKQIFENSSPSPFGVRMDTRNRNGDDRPIRPGIGVRQRTFEEFVEEQLKIDSQSAEKLQQTSCETKATAQKSFLKCGEGIARFEKNKGKPDKTLARSHRRVSFDCRNNSVWLAEQNTGELLGKCRQLKRQVSSPSVLFMNDNITDCIISKDDRRNQYNNHGGKQGIKKGSKSSHDPDGEELTSEKGSGLLSHINCSSCSQKCNENEIKAQMTGNKEASYPGCQPHQKVLEDRPIDSKVSFQLTKGTEKSVSQQVAGKPMDASANVSEFYNTEINQTPQEDQNSIFQVIQGVSKDRQCKHEYHDAVGKSPEIQIEISPGFKKVNDQIVKITSNPDRSQVTMTADLQREHHSSAGTTNKWEGKIFSDPDSTSTESEGEPKSHCSRYPLRHSTHTRAITSKSLDLSDADYATDEPSGAEDHLLKSHGILLTKRCGGQEPARKQDTSVVTSSSSSSSDSSLRDGCLNHGKNYSPFRKSPFHSSQTAIGGRDPEIQRNFMGNSDNREFSLKPSSSASHLVASLFPVFKSKANPEDKRAAEEHAQNRQMDKLEEYEGEALVHQKETSLLAQMKEEQAKAMAVLRQQINQIEAHSPGKMHSLEECNSDKALKMEKKGGNIEKHTIIIKKEGEVSEIQKLKQQIIGLQEAFRRNETQWHAAHDKLRSQVEALTKQNLELQYELRTSEHQKMEAERTHGHMEFPSRRTETPVAAAILSGASPPEDLQEGVLRGSRGSPGSGHGGRKMPPDVFVPKDRKTQATRSEWQKSELLKSTTGEPGMKSPPKTLHKRSVTPTGRKTPHQTPFEVGKASSQVDQIQQQSYGRNSPLSSSNLNVFKDTSESSYVKGAYFSTSDSSEGAAFLNSQNNDILRSTVLDNMEKEKENLQRCKKTSGEVAAMAGSSGRSSVISNGRTTPSENISAARKTSPLKSILSRRTSVHIESKEDGEVKEKIEYPDGKVKQLLMDGRRITTYPNGTKVEIGADKRTTVVNYYNGDIKKILPDQTVIYYYADAQTSRTVFPHGLEVLQFPNKQIEKYYPDGTEEIVFPDQTVKLRYDGGLEETLFPDGTVVKVEKSGVKTIRFRNGQKAIHSAVSTRREYPDGTIKTIYPNGQQGTKYSSGRVQIKDERETLIADKK</sequence>
<feature type="region of interest" description="Disordered" evidence="3">
    <location>
        <begin position="623"/>
        <end position="670"/>
    </location>
</feature>
<feature type="region of interest" description="Disordered" evidence="3">
    <location>
        <begin position="245"/>
        <end position="265"/>
    </location>
</feature>
<feature type="region of interest" description="Disordered" evidence="3">
    <location>
        <begin position="277"/>
        <end position="310"/>
    </location>
</feature>
<feature type="region of interest" description="Disordered" evidence="3">
    <location>
        <begin position="989"/>
        <end position="1104"/>
    </location>
</feature>
<feature type="compositionally biased region" description="Polar residues" evidence="3">
    <location>
        <begin position="1172"/>
        <end position="1189"/>
    </location>
</feature>
<dbReference type="OrthoDB" id="10252174at2759"/>
<feature type="compositionally biased region" description="Basic and acidic residues" evidence="3">
    <location>
        <begin position="295"/>
        <end position="307"/>
    </location>
</feature>
<dbReference type="Proteomes" id="UP001652642">
    <property type="component" value="Chromosome 1"/>
</dbReference>
<dbReference type="GO" id="GO:0061511">
    <property type="term" value="P:centriole elongation"/>
    <property type="evidence" value="ECO:0007669"/>
    <property type="project" value="TreeGrafter"/>
</dbReference>
<proteinExistence type="inferred from homology"/>
<evidence type="ECO:0000313" key="6">
    <source>
        <dbReference type="Proteomes" id="UP001652642"/>
    </source>
</evidence>
<name>A0A6J0UTR0_9SAUR</name>
<dbReference type="RefSeq" id="XP_072850291.1">
    <property type="nucleotide sequence ID" value="XM_072994190.1"/>
</dbReference>
<feature type="compositionally biased region" description="Low complexity" evidence="3">
    <location>
        <begin position="720"/>
        <end position="733"/>
    </location>
</feature>
<comment type="similarity">
    <text evidence="1">Belongs to the TCP10 family.</text>
</comment>
<evidence type="ECO:0000256" key="3">
    <source>
        <dbReference type="SAM" id="MobiDB-lite"/>
    </source>
</evidence>
<dbReference type="GO" id="GO:0005813">
    <property type="term" value="C:centrosome"/>
    <property type="evidence" value="ECO:0007669"/>
    <property type="project" value="TreeGrafter"/>
</dbReference>
<dbReference type="Pfam" id="PF07202">
    <property type="entry name" value="Tcp10_C"/>
    <property type="match status" value="3"/>
</dbReference>
<accession>A0A6J0UTR0</accession>
<evidence type="ECO:0000259" key="4">
    <source>
        <dbReference type="Pfam" id="PF07202"/>
    </source>
</evidence>
<dbReference type="InterPro" id="IPR009852">
    <property type="entry name" value="CENPJ_C_dom"/>
</dbReference>
<dbReference type="AlphaFoldDB" id="A0A6J0UTR0"/>
<dbReference type="InterPro" id="IPR026581">
    <property type="entry name" value="TCP10L/CENPJ"/>
</dbReference>
<organism evidence="6 7">
    <name type="scientific">Pogona vitticeps</name>
    <name type="common">central bearded dragon</name>
    <dbReference type="NCBI Taxonomy" id="103695"/>
    <lineage>
        <taxon>Eukaryota</taxon>
        <taxon>Metazoa</taxon>
        <taxon>Chordata</taxon>
        <taxon>Craniata</taxon>
        <taxon>Vertebrata</taxon>
        <taxon>Euteleostomi</taxon>
        <taxon>Lepidosauria</taxon>
        <taxon>Squamata</taxon>
        <taxon>Bifurcata</taxon>
        <taxon>Unidentata</taxon>
        <taxon>Episquamata</taxon>
        <taxon>Toxicofera</taxon>
        <taxon>Iguania</taxon>
        <taxon>Acrodonta</taxon>
        <taxon>Agamidae</taxon>
        <taxon>Amphibolurinae</taxon>
        <taxon>Pogona</taxon>
    </lineage>
</organism>
<evidence type="ECO:0000256" key="1">
    <source>
        <dbReference type="ARBA" id="ARBA00005627"/>
    </source>
</evidence>
<feature type="domain" description="Centromere protein J C-terminal" evidence="4">
    <location>
        <begin position="1290"/>
        <end position="1321"/>
    </location>
</feature>
<feature type="region of interest" description="Disordered" evidence="3">
    <location>
        <begin position="213"/>
        <end position="233"/>
    </location>
</feature>
<evidence type="ECO:0000313" key="7">
    <source>
        <dbReference type="RefSeq" id="XP_020664091.2"/>
    </source>
</evidence>
<feature type="region of interest" description="Disordered" evidence="3">
    <location>
        <begin position="22"/>
        <end position="41"/>
    </location>
</feature>
<gene>
    <name evidence="7 8" type="primary">LOC110087049</name>
</gene>
<feature type="compositionally biased region" description="Polar residues" evidence="3">
    <location>
        <begin position="1080"/>
        <end position="1104"/>
    </location>
</feature>
<feature type="region of interest" description="Disordered" evidence="3">
    <location>
        <begin position="1161"/>
        <end position="1195"/>
    </location>
</feature>
<feature type="compositionally biased region" description="Basic and acidic residues" evidence="3">
    <location>
        <begin position="248"/>
        <end position="258"/>
    </location>
</feature>
<dbReference type="Pfam" id="PF25779">
    <property type="entry name" value="Tubulin-bind_CPAP"/>
    <property type="match status" value="1"/>
</dbReference>
<feature type="domain" description="Centromere protein J C-terminal" evidence="4">
    <location>
        <begin position="1218"/>
        <end position="1250"/>
    </location>
</feature>
<dbReference type="PANTHER" id="PTHR10331">
    <property type="entry name" value="T COMPLEX PROTEIN 10"/>
    <property type="match status" value="1"/>
</dbReference>
<dbReference type="GO" id="GO:0005814">
    <property type="term" value="C:centriole"/>
    <property type="evidence" value="ECO:0007669"/>
    <property type="project" value="TreeGrafter"/>
</dbReference>
<keyword evidence="6" id="KW-1185">Reference proteome</keyword>
<feature type="region of interest" description="Disordered" evidence="3">
    <location>
        <begin position="708"/>
        <end position="784"/>
    </location>
</feature>
<dbReference type="GeneID" id="110087049"/>
<protein>
    <submittedName>
        <fullName evidence="7 8">Uncharacterized protein isoform X1</fullName>
    </submittedName>
</protein>
<dbReference type="InterPro" id="IPR047002">
    <property type="entry name" value="Tcp10_C_sf"/>
</dbReference>
<keyword evidence="2" id="KW-0175">Coiled coil</keyword>
<feature type="coiled-coil region" evidence="2">
    <location>
        <begin position="900"/>
        <end position="964"/>
    </location>
</feature>
<dbReference type="KEGG" id="pvt:110087049"/>
<feature type="region of interest" description="Disordered" evidence="3">
    <location>
        <begin position="431"/>
        <end position="463"/>
    </location>
</feature>
<feature type="domain" description="Centromere protein J C-terminal" evidence="4">
    <location>
        <begin position="1328"/>
        <end position="1360"/>
    </location>
</feature>
<dbReference type="GO" id="GO:0060271">
    <property type="term" value="P:cilium assembly"/>
    <property type="evidence" value="ECO:0007669"/>
    <property type="project" value="TreeGrafter"/>
</dbReference>
<dbReference type="GO" id="GO:0015631">
    <property type="term" value="F:tubulin binding"/>
    <property type="evidence" value="ECO:0007669"/>
    <property type="project" value="TreeGrafter"/>
</dbReference>
<evidence type="ECO:0000259" key="5">
    <source>
        <dbReference type="Pfam" id="PF25779"/>
    </source>
</evidence>
<feature type="compositionally biased region" description="Basic and acidic residues" evidence="3">
    <location>
        <begin position="1022"/>
        <end position="1040"/>
    </location>
</feature>
<dbReference type="Gene3D" id="2.60.450.20">
    <property type="match status" value="1"/>
</dbReference>
<dbReference type="RefSeq" id="XP_020664091.2">
    <property type="nucleotide sequence ID" value="XM_020808432.2"/>
</dbReference>
<feature type="domain" description="CENPJ tubulin-binding region" evidence="5">
    <location>
        <begin position="302"/>
        <end position="363"/>
    </location>
</feature>
<dbReference type="InterPro" id="IPR058029">
    <property type="entry name" value="Tubulin-bd_CENPJ"/>
</dbReference>
<dbReference type="PANTHER" id="PTHR10331:SF25">
    <property type="entry name" value="T-COMPLEX PROTEIN 10A-RELATED"/>
    <property type="match status" value="1"/>
</dbReference>
<evidence type="ECO:0000313" key="8">
    <source>
        <dbReference type="RefSeq" id="XP_072850291.1"/>
    </source>
</evidence>